<comment type="caution">
    <text evidence="1">The sequence shown here is derived from an EMBL/GenBank/DDBJ whole genome shotgun (WGS) entry which is preliminary data.</text>
</comment>
<dbReference type="EMBL" id="ATLK01000002">
    <property type="protein sequence ID" value="KFF30617.1"/>
    <property type="molecule type" value="Genomic_DNA"/>
</dbReference>
<evidence type="ECO:0000313" key="1">
    <source>
        <dbReference type="EMBL" id="KFF30617.1"/>
    </source>
</evidence>
<gene>
    <name evidence="1" type="ORF">BBOMB_1480</name>
</gene>
<proteinExistence type="predicted"/>
<reference evidence="1 2" key="1">
    <citation type="journal article" date="2014" name="Appl. Environ. Microbiol.">
        <title>Genomic encyclopedia of type strains of the genus Bifidobacterium.</title>
        <authorList>
            <person name="Milani C."/>
            <person name="Lugli G.A."/>
            <person name="Duranti S."/>
            <person name="Turroni F."/>
            <person name="Bottacini F."/>
            <person name="Mangifesta M."/>
            <person name="Sanchez B."/>
            <person name="Viappiani A."/>
            <person name="Mancabelli L."/>
            <person name="Taminiau B."/>
            <person name="Delcenserie V."/>
            <person name="Barrangou R."/>
            <person name="Margolles A."/>
            <person name="van Sinderen D."/>
            <person name="Ventura M."/>
        </authorList>
    </citation>
    <scope>NUCLEOTIDE SEQUENCE [LARGE SCALE GENOMIC DNA]</scope>
    <source>
        <strain evidence="1 2">DSM 19703</strain>
    </source>
</reference>
<dbReference type="AlphaFoldDB" id="A0A086BNV3"/>
<sequence>MYAFLLAFLQFFKRCSSTNGKTGSHHLKSSHQSVRTRYTRSITWNAEFTFVQRSLGEYLFLFESFISYDEIN</sequence>
<accession>A0A086BNV3</accession>
<organism evidence="1 2">
    <name type="scientific">Bifidobacterium bombi DSM 19703</name>
    <dbReference type="NCBI Taxonomy" id="1341695"/>
    <lineage>
        <taxon>Bacteria</taxon>
        <taxon>Bacillati</taxon>
        <taxon>Actinomycetota</taxon>
        <taxon>Actinomycetes</taxon>
        <taxon>Bifidobacteriales</taxon>
        <taxon>Bifidobacteriaceae</taxon>
        <taxon>Bifidobacterium</taxon>
    </lineage>
</organism>
<dbReference type="Proteomes" id="UP000028730">
    <property type="component" value="Unassembled WGS sequence"/>
</dbReference>
<protein>
    <submittedName>
        <fullName evidence="1">Uncharacterized protein</fullName>
    </submittedName>
</protein>
<evidence type="ECO:0000313" key="2">
    <source>
        <dbReference type="Proteomes" id="UP000028730"/>
    </source>
</evidence>
<keyword evidence="2" id="KW-1185">Reference proteome</keyword>
<name>A0A086BNV3_9BIFI</name>